<dbReference type="InterPro" id="IPR025640">
    <property type="entry name" value="GYF_2"/>
</dbReference>
<proteinExistence type="predicted"/>
<evidence type="ECO:0000313" key="4">
    <source>
        <dbReference type="Proteomes" id="UP001501410"/>
    </source>
</evidence>
<name>A0ABP8MNB5_9BACT</name>
<protein>
    <recommendedName>
        <fullName evidence="2">GYF domain-containing protein</fullName>
    </recommendedName>
</protein>
<accession>A0ABP8MNB5</accession>
<evidence type="ECO:0000256" key="1">
    <source>
        <dbReference type="SAM" id="Phobius"/>
    </source>
</evidence>
<organism evidence="3 4">
    <name type="scientific">Rurimicrobium arvi</name>
    <dbReference type="NCBI Taxonomy" id="2049916"/>
    <lineage>
        <taxon>Bacteria</taxon>
        <taxon>Pseudomonadati</taxon>
        <taxon>Bacteroidota</taxon>
        <taxon>Chitinophagia</taxon>
        <taxon>Chitinophagales</taxon>
        <taxon>Chitinophagaceae</taxon>
        <taxon>Rurimicrobium</taxon>
    </lineage>
</organism>
<dbReference type="Pfam" id="PF14237">
    <property type="entry name" value="GYF_2"/>
    <property type="match status" value="1"/>
</dbReference>
<feature type="domain" description="GYF" evidence="2">
    <location>
        <begin position="4"/>
        <end position="49"/>
    </location>
</feature>
<dbReference type="RefSeq" id="WP_344824402.1">
    <property type="nucleotide sequence ID" value="NZ_BAABEZ010000022.1"/>
</dbReference>
<feature type="transmembrane region" description="Helical" evidence="1">
    <location>
        <begin position="94"/>
        <end position="112"/>
    </location>
</feature>
<keyword evidence="4" id="KW-1185">Reference proteome</keyword>
<keyword evidence="1" id="KW-0472">Membrane</keyword>
<sequence length="234" mass="26092">MKKYYLHESGSQQGPFSLEELKEKEISRDTPVWFDGLPDWTNAGYVDELKDLFVNTPPPFPVASPPPIVNTAINSDKRNADPYAKKDRAIGMRILFGLLIAFVAGGAGYYYIVRQNESAHGATSSYQEKVLSVEEIERATPTDFLSVNTESNENFWGDKIRIKGNISSRATVASYKDVTIRVTYFSKTNTEIGSEDHTIYEIISPGSSVEFKWKVDKNSDVASVRCDLISATAN</sequence>
<evidence type="ECO:0000313" key="3">
    <source>
        <dbReference type="EMBL" id="GAA4453360.1"/>
    </source>
</evidence>
<comment type="caution">
    <text evidence="3">The sequence shown here is derived from an EMBL/GenBank/DDBJ whole genome shotgun (WGS) entry which is preliminary data.</text>
</comment>
<dbReference type="Proteomes" id="UP001501410">
    <property type="component" value="Unassembled WGS sequence"/>
</dbReference>
<keyword evidence="1" id="KW-0812">Transmembrane</keyword>
<keyword evidence="1" id="KW-1133">Transmembrane helix</keyword>
<gene>
    <name evidence="3" type="ORF">GCM10023092_13560</name>
</gene>
<dbReference type="EMBL" id="BAABEZ010000022">
    <property type="protein sequence ID" value="GAA4453360.1"/>
    <property type="molecule type" value="Genomic_DNA"/>
</dbReference>
<evidence type="ECO:0000259" key="2">
    <source>
        <dbReference type="Pfam" id="PF14237"/>
    </source>
</evidence>
<reference evidence="4" key="1">
    <citation type="journal article" date="2019" name="Int. J. Syst. Evol. Microbiol.">
        <title>The Global Catalogue of Microorganisms (GCM) 10K type strain sequencing project: providing services to taxonomists for standard genome sequencing and annotation.</title>
        <authorList>
            <consortium name="The Broad Institute Genomics Platform"/>
            <consortium name="The Broad Institute Genome Sequencing Center for Infectious Disease"/>
            <person name="Wu L."/>
            <person name="Ma J."/>
        </authorList>
    </citation>
    <scope>NUCLEOTIDE SEQUENCE [LARGE SCALE GENOMIC DNA]</scope>
    <source>
        <strain evidence="4">JCM 31921</strain>
    </source>
</reference>